<reference evidence="1 2" key="1">
    <citation type="submission" date="2018-01" db="EMBL/GenBank/DDBJ databases">
        <title>Genome Sequencing and Assembly of Anaerobacter polyendosporus strain CT4.</title>
        <authorList>
            <person name="Tachaapaikoon C."/>
            <person name="Sutheeworapong S."/>
            <person name="Jenjaroenpun P."/>
            <person name="Wongsurawat T."/>
            <person name="Nookeaw I."/>
            <person name="Cheawchanlertfa P."/>
            <person name="Kosugi A."/>
            <person name="Cheevadhanarak S."/>
            <person name="Ratanakhanokchai K."/>
        </authorList>
    </citation>
    <scope>NUCLEOTIDE SEQUENCE [LARGE SCALE GENOMIC DNA]</scope>
    <source>
        <strain evidence="1 2">CT4</strain>
    </source>
</reference>
<organism evidence="1 2">
    <name type="scientific">Clostridium manihotivorum</name>
    <dbReference type="NCBI Taxonomy" id="2320868"/>
    <lineage>
        <taxon>Bacteria</taxon>
        <taxon>Bacillati</taxon>
        <taxon>Bacillota</taxon>
        <taxon>Clostridia</taxon>
        <taxon>Eubacteriales</taxon>
        <taxon>Clostridiaceae</taxon>
        <taxon>Clostridium</taxon>
    </lineage>
</organism>
<dbReference type="PANTHER" id="PTHR37841:SF1">
    <property type="entry name" value="DUF3298 DOMAIN-CONTAINING PROTEIN"/>
    <property type="match status" value="1"/>
</dbReference>
<protein>
    <recommendedName>
        <fullName evidence="3">WG repeat-containing protein</fullName>
    </recommendedName>
</protein>
<dbReference type="Proteomes" id="UP000286268">
    <property type="component" value="Chromosome"/>
</dbReference>
<sequence length="353" mass="40007">MIYKFLDDELYGFINEKGEVVVEPQFLGLLPASEGFIPFYREDGYGFISYDGKISKTFTEFRAFEFYGGLSIIESDGLYGFMDKNLNIIVNPYYDGAMNFSDGLALVEKNGKKGYIDTKGNIRIPLQYEEASSFSEGLAVICYNHKMGYINTEGDVVINPIFSRCGLFSEGLAIYEIDGKYGYLDKKGNIVIPPEFDMAESFSEGFAIVMKNKKLAVINKKGEYVTGFLFDYSLGFSEERCAVGLDKKGQEVWGYINTLGKPSSEFRFDNVSYHNEGLAVVQVNNKCGYIDLKGQYKVKPSLQMAFDFEYGLGEFLHDDRNGYLDKEGNVIFYSKNKVNIEKYAMDKRILSIM</sequence>
<dbReference type="InterPro" id="IPR032774">
    <property type="entry name" value="WG_beta_rep"/>
</dbReference>
<dbReference type="AlphaFoldDB" id="A0A3R5QXS3"/>
<dbReference type="SUPFAM" id="SSF69360">
    <property type="entry name" value="Cell wall binding repeat"/>
    <property type="match status" value="1"/>
</dbReference>
<evidence type="ECO:0000313" key="2">
    <source>
        <dbReference type="Proteomes" id="UP000286268"/>
    </source>
</evidence>
<evidence type="ECO:0000313" key="1">
    <source>
        <dbReference type="EMBL" id="QAA35159.1"/>
    </source>
</evidence>
<dbReference type="PANTHER" id="PTHR37841">
    <property type="entry name" value="GLR2918 PROTEIN"/>
    <property type="match status" value="1"/>
</dbReference>
<dbReference type="EMBL" id="CP025746">
    <property type="protein sequence ID" value="QAA35159.1"/>
    <property type="molecule type" value="Genomic_DNA"/>
</dbReference>
<gene>
    <name evidence="1" type="ORF">C1I91_27885</name>
</gene>
<proteinExistence type="predicted"/>
<dbReference type="RefSeq" id="WP_128215850.1">
    <property type="nucleotide sequence ID" value="NZ_CP025746.1"/>
</dbReference>
<keyword evidence="2" id="KW-1185">Reference proteome</keyword>
<evidence type="ECO:0008006" key="3">
    <source>
        <dbReference type="Google" id="ProtNLM"/>
    </source>
</evidence>
<dbReference type="Pfam" id="PF14903">
    <property type="entry name" value="WG_beta_rep"/>
    <property type="match status" value="7"/>
</dbReference>
<name>A0A3R5QXS3_9CLOT</name>
<dbReference type="OrthoDB" id="210273at2"/>
<dbReference type="KEGG" id="cmah:C1I91_27885"/>
<accession>A0A3R5QXS3</accession>